<dbReference type="GO" id="GO:0000159">
    <property type="term" value="C:protein phosphatase type 2A complex"/>
    <property type="evidence" value="ECO:0007669"/>
    <property type="project" value="InterPro"/>
</dbReference>
<protein>
    <submittedName>
        <fullName evidence="1">Uncharacterized protein</fullName>
    </submittedName>
</protein>
<dbReference type="Gene3D" id="1.25.10.10">
    <property type="entry name" value="Leucine-rich Repeat Variant"/>
    <property type="match status" value="1"/>
</dbReference>
<accession>A0AAV5LUP4</accession>
<dbReference type="InterPro" id="IPR002554">
    <property type="entry name" value="PP2A_B56"/>
</dbReference>
<gene>
    <name evidence="1" type="ORF">SLEP1_g48488</name>
</gene>
<evidence type="ECO:0000313" key="2">
    <source>
        <dbReference type="Proteomes" id="UP001054252"/>
    </source>
</evidence>
<organism evidence="1 2">
    <name type="scientific">Rubroshorea leprosula</name>
    <dbReference type="NCBI Taxonomy" id="152421"/>
    <lineage>
        <taxon>Eukaryota</taxon>
        <taxon>Viridiplantae</taxon>
        <taxon>Streptophyta</taxon>
        <taxon>Embryophyta</taxon>
        <taxon>Tracheophyta</taxon>
        <taxon>Spermatophyta</taxon>
        <taxon>Magnoliopsida</taxon>
        <taxon>eudicotyledons</taxon>
        <taxon>Gunneridae</taxon>
        <taxon>Pentapetalae</taxon>
        <taxon>rosids</taxon>
        <taxon>malvids</taxon>
        <taxon>Malvales</taxon>
        <taxon>Dipterocarpaceae</taxon>
        <taxon>Rubroshorea</taxon>
    </lineage>
</organism>
<keyword evidence="2" id="KW-1185">Reference proteome</keyword>
<dbReference type="Pfam" id="PF01603">
    <property type="entry name" value="B56"/>
    <property type="match status" value="1"/>
</dbReference>
<dbReference type="GO" id="GO:0019888">
    <property type="term" value="F:protein phosphatase regulator activity"/>
    <property type="evidence" value="ECO:0007669"/>
    <property type="project" value="InterPro"/>
</dbReference>
<name>A0AAV5LUP4_9ROSI</name>
<dbReference type="Proteomes" id="UP001054252">
    <property type="component" value="Unassembled WGS sequence"/>
</dbReference>
<proteinExistence type="predicted"/>
<sequence>MFMDMDAELFEECQMQYAEKEARARDVEEQRQMTWKRLADVAAHRGGEDMVAA</sequence>
<dbReference type="GO" id="GO:0007165">
    <property type="term" value="P:signal transduction"/>
    <property type="evidence" value="ECO:0007669"/>
    <property type="project" value="InterPro"/>
</dbReference>
<reference evidence="1 2" key="1">
    <citation type="journal article" date="2021" name="Commun. Biol.">
        <title>The genome of Shorea leprosula (Dipterocarpaceae) highlights the ecological relevance of drought in aseasonal tropical rainforests.</title>
        <authorList>
            <person name="Ng K.K.S."/>
            <person name="Kobayashi M.J."/>
            <person name="Fawcett J.A."/>
            <person name="Hatakeyama M."/>
            <person name="Paape T."/>
            <person name="Ng C.H."/>
            <person name="Ang C.C."/>
            <person name="Tnah L.H."/>
            <person name="Lee C.T."/>
            <person name="Nishiyama T."/>
            <person name="Sese J."/>
            <person name="O'Brien M.J."/>
            <person name="Copetti D."/>
            <person name="Mohd Noor M.I."/>
            <person name="Ong R.C."/>
            <person name="Putra M."/>
            <person name="Sireger I.Z."/>
            <person name="Indrioko S."/>
            <person name="Kosugi Y."/>
            <person name="Izuno A."/>
            <person name="Isagi Y."/>
            <person name="Lee S.L."/>
            <person name="Shimizu K.K."/>
        </authorList>
    </citation>
    <scope>NUCLEOTIDE SEQUENCE [LARGE SCALE GENOMIC DNA]</scope>
    <source>
        <strain evidence="1">214</strain>
    </source>
</reference>
<dbReference type="EMBL" id="BPVZ01000145">
    <property type="protein sequence ID" value="GKV40892.1"/>
    <property type="molecule type" value="Genomic_DNA"/>
</dbReference>
<dbReference type="InterPro" id="IPR011989">
    <property type="entry name" value="ARM-like"/>
</dbReference>
<comment type="caution">
    <text evidence="1">The sequence shown here is derived from an EMBL/GenBank/DDBJ whole genome shotgun (WGS) entry which is preliminary data.</text>
</comment>
<evidence type="ECO:0000313" key="1">
    <source>
        <dbReference type="EMBL" id="GKV40892.1"/>
    </source>
</evidence>
<dbReference type="AlphaFoldDB" id="A0AAV5LUP4"/>